<dbReference type="Pfam" id="PF05368">
    <property type="entry name" value="NmrA"/>
    <property type="match status" value="1"/>
</dbReference>
<dbReference type="PANTHER" id="PTHR47706">
    <property type="entry name" value="NMRA-LIKE FAMILY PROTEIN"/>
    <property type="match status" value="1"/>
</dbReference>
<evidence type="ECO:0000313" key="5">
    <source>
        <dbReference type="EMBL" id="KAL1881663.1"/>
    </source>
</evidence>
<keyword evidence="6" id="KW-1185">Reference proteome</keyword>
<dbReference type="Proteomes" id="UP001583193">
    <property type="component" value="Unassembled WGS sequence"/>
</dbReference>
<evidence type="ECO:0000256" key="3">
    <source>
        <dbReference type="ARBA" id="ARBA00023002"/>
    </source>
</evidence>
<dbReference type="Gene3D" id="3.40.50.720">
    <property type="entry name" value="NAD(P)-binding Rossmann-like Domain"/>
    <property type="match status" value="1"/>
</dbReference>
<dbReference type="SUPFAM" id="SSF51735">
    <property type="entry name" value="NAD(P)-binding Rossmann-fold domains"/>
    <property type="match status" value="1"/>
</dbReference>
<keyword evidence="3" id="KW-0560">Oxidoreductase</keyword>
<dbReference type="Gene3D" id="3.90.25.10">
    <property type="entry name" value="UDP-galactose 4-epimerase, domain 1"/>
    <property type="match status" value="1"/>
</dbReference>
<organism evidence="5 6">
    <name type="scientific">Paecilomyces lecythidis</name>
    <dbReference type="NCBI Taxonomy" id="3004212"/>
    <lineage>
        <taxon>Eukaryota</taxon>
        <taxon>Fungi</taxon>
        <taxon>Dikarya</taxon>
        <taxon>Ascomycota</taxon>
        <taxon>Pezizomycotina</taxon>
        <taxon>Eurotiomycetes</taxon>
        <taxon>Eurotiomycetidae</taxon>
        <taxon>Eurotiales</taxon>
        <taxon>Thermoascaceae</taxon>
        <taxon>Paecilomyces</taxon>
    </lineage>
</organism>
<evidence type="ECO:0000259" key="4">
    <source>
        <dbReference type="Pfam" id="PF05368"/>
    </source>
</evidence>
<evidence type="ECO:0000256" key="1">
    <source>
        <dbReference type="ARBA" id="ARBA00005725"/>
    </source>
</evidence>
<comment type="similarity">
    <text evidence="1">Belongs to the NmrA-type oxidoreductase family. Isoflavone reductase subfamily.</text>
</comment>
<comment type="caution">
    <text evidence="5">The sequence shown here is derived from an EMBL/GenBank/DDBJ whole genome shotgun (WGS) entry which is preliminary data.</text>
</comment>
<accession>A0ABR3Y069</accession>
<name>A0ABR3Y069_9EURO</name>
<dbReference type="EMBL" id="JAVDPF010000007">
    <property type="protein sequence ID" value="KAL1881663.1"/>
    <property type="molecule type" value="Genomic_DNA"/>
</dbReference>
<dbReference type="InterPro" id="IPR051609">
    <property type="entry name" value="NmrA/Isoflavone_reductase-like"/>
</dbReference>
<proteinExistence type="inferred from homology"/>
<keyword evidence="2" id="KW-0521">NADP</keyword>
<protein>
    <recommendedName>
        <fullName evidence="4">NmrA-like domain-containing protein</fullName>
    </recommendedName>
</protein>
<evidence type="ECO:0000313" key="6">
    <source>
        <dbReference type="Proteomes" id="UP001583193"/>
    </source>
</evidence>
<dbReference type="InterPro" id="IPR008030">
    <property type="entry name" value="NmrA-like"/>
</dbReference>
<feature type="domain" description="NmrA-like" evidence="4">
    <location>
        <begin position="3"/>
        <end position="242"/>
    </location>
</feature>
<evidence type="ECO:0000256" key="2">
    <source>
        <dbReference type="ARBA" id="ARBA00022857"/>
    </source>
</evidence>
<dbReference type="InterPro" id="IPR036291">
    <property type="entry name" value="NAD(P)-bd_dom_sf"/>
</dbReference>
<reference evidence="5 6" key="1">
    <citation type="journal article" date="2024" name="IMA Fungus">
        <title>IMA Genome - F19 : A genome assembly and annotation guide to empower mycologists, including annotated draft genome sequences of Ceratocystis pirilliformis, Diaporthe australafricana, Fusarium ophioides, Paecilomyces lecythidis, and Sporothrix stenoceras.</title>
        <authorList>
            <person name="Aylward J."/>
            <person name="Wilson A.M."/>
            <person name="Visagie C.M."/>
            <person name="Spraker J."/>
            <person name="Barnes I."/>
            <person name="Buitendag C."/>
            <person name="Ceriani C."/>
            <person name="Del Mar Angel L."/>
            <person name="du Plessis D."/>
            <person name="Fuchs T."/>
            <person name="Gasser K."/>
            <person name="Kramer D."/>
            <person name="Li W."/>
            <person name="Munsamy K."/>
            <person name="Piso A."/>
            <person name="Price J.L."/>
            <person name="Sonnekus B."/>
            <person name="Thomas C."/>
            <person name="van der Nest A."/>
            <person name="van Dijk A."/>
            <person name="van Heerden A."/>
            <person name="van Vuuren N."/>
            <person name="Yilmaz N."/>
            <person name="Duong T.A."/>
            <person name="van der Merwe N.A."/>
            <person name="Wingfield M.J."/>
            <person name="Wingfield B.D."/>
        </authorList>
    </citation>
    <scope>NUCLEOTIDE SEQUENCE [LARGE SCALE GENOMIC DNA]</scope>
    <source>
        <strain evidence="5 6">CMW 18167</strain>
    </source>
</reference>
<sequence length="308" mass="33775">MTTVAVAGGTGSIGRAIVDALVAQDQFKVVVLSRHTNKELEEDLGAPVLAVDYTSVESLASLLEQHQINTVISALSTLTSPDAERNLIHAADISSSTKRFIPSVFGVKYRPDQSWFLAAKSKIAAVAELKNTSLEWTIICNGIFLDYYGMPKVKSYLTPAAIVVDMAAAKAAIPGSGNTPVVFTYSGDVAKYTAAALTLPKWEKESYIIGDKLTWNEFVKLAEEARGIKFDVTYDSMELLRAGKITELPSHRLTYEYFAKEALQATFATFGILFEEGQLDFNPKQTLNDFFPDIIPVSAKQMLEIGWK</sequence>
<dbReference type="PANTHER" id="PTHR47706:SF4">
    <property type="entry name" value="NMRA-LIKE DOMAIN-CONTAINING PROTEIN"/>
    <property type="match status" value="1"/>
</dbReference>
<gene>
    <name evidence="5" type="ORF">Plec18167_003261</name>
</gene>